<evidence type="ECO:0000313" key="5">
    <source>
        <dbReference type="Proteomes" id="UP000694620"/>
    </source>
</evidence>
<gene>
    <name evidence="4" type="primary">LOC114644086</name>
</gene>
<feature type="domain" description="Chemokine interleukin-8-like" evidence="3">
    <location>
        <begin position="31"/>
        <end position="89"/>
    </location>
</feature>
<dbReference type="AlphaFoldDB" id="A0A8C4X6M3"/>
<reference evidence="4" key="3">
    <citation type="submission" date="2025-09" db="UniProtKB">
        <authorList>
            <consortium name="Ensembl"/>
        </authorList>
    </citation>
    <scope>IDENTIFICATION</scope>
</reference>
<dbReference type="InterPro" id="IPR036048">
    <property type="entry name" value="Interleukin_8-like_sf"/>
</dbReference>
<keyword evidence="5" id="KW-1185">Reference proteome</keyword>
<dbReference type="GO" id="GO:0008009">
    <property type="term" value="F:chemokine activity"/>
    <property type="evidence" value="ECO:0007669"/>
    <property type="project" value="InterPro"/>
</dbReference>
<dbReference type="OrthoDB" id="9930747at2759"/>
<dbReference type="Ensembl" id="ENSECRT00000008743.1">
    <property type="protein sequence ID" value="ENSECRP00000008598.1"/>
    <property type="gene ID" value="ENSECRG00000005764.1"/>
</dbReference>
<accession>A0A8C4X6M3</accession>
<dbReference type="SMART" id="SM00199">
    <property type="entry name" value="SCY"/>
    <property type="match status" value="1"/>
</dbReference>
<dbReference type="InterPro" id="IPR039809">
    <property type="entry name" value="Chemokine_b/g/d"/>
</dbReference>
<name>A0A8C4X6M3_ERPCA</name>
<dbReference type="SUPFAM" id="SSF54117">
    <property type="entry name" value="Interleukin 8-like chemokines"/>
    <property type="match status" value="1"/>
</dbReference>
<dbReference type="GeneTree" id="ENSGT01150000287091"/>
<keyword evidence="1" id="KW-0202">Cytokine</keyword>
<dbReference type="Gene3D" id="2.40.50.40">
    <property type="match status" value="1"/>
</dbReference>
<feature type="signal peptide" evidence="2">
    <location>
        <begin position="1"/>
        <end position="19"/>
    </location>
</feature>
<feature type="chain" id="PRO_5034682569" evidence="2">
    <location>
        <begin position="20"/>
        <end position="104"/>
    </location>
</feature>
<reference evidence="4" key="2">
    <citation type="submission" date="2025-08" db="UniProtKB">
        <authorList>
            <consortium name="Ensembl"/>
        </authorList>
    </citation>
    <scope>IDENTIFICATION</scope>
</reference>
<evidence type="ECO:0000256" key="2">
    <source>
        <dbReference type="SAM" id="SignalP"/>
    </source>
</evidence>
<dbReference type="RefSeq" id="XP_028648166.1">
    <property type="nucleotide sequence ID" value="XM_028792333.2"/>
</dbReference>
<protein>
    <submittedName>
        <fullName evidence="4">C-C motif chemokine 20-like</fullName>
    </submittedName>
</protein>
<sequence>MPRLIQGVLIFIIFACCTAFANNYRRPSKITTNCCTSVSAAKVPYTIKGCRLQNALGPCVQAVIFYTKETGSFCADPKAPWVKQKVRMFRNKKAKSGKTTTSPR</sequence>
<dbReference type="GO" id="GO:0006955">
    <property type="term" value="P:immune response"/>
    <property type="evidence" value="ECO:0007669"/>
    <property type="project" value="InterPro"/>
</dbReference>
<evidence type="ECO:0000256" key="1">
    <source>
        <dbReference type="ARBA" id="ARBA00022514"/>
    </source>
</evidence>
<dbReference type="PROSITE" id="PS51257">
    <property type="entry name" value="PROKAR_LIPOPROTEIN"/>
    <property type="match status" value="1"/>
</dbReference>
<dbReference type="Proteomes" id="UP000694620">
    <property type="component" value="Chromosome 2"/>
</dbReference>
<dbReference type="Pfam" id="PF00048">
    <property type="entry name" value="IL8"/>
    <property type="match status" value="1"/>
</dbReference>
<evidence type="ECO:0000259" key="3">
    <source>
        <dbReference type="SMART" id="SM00199"/>
    </source>
</evidence>
<dbReference type="GeneID" id="114644086"/>
<keyword evidence="2" id="KW-0732">Signal</keyword>
<dbReference type="PANTHER" id="PTHR12015">
    <property type="entry name" value="SMALL INDUCIBLE CYTOKINE A"/>
    <property type="match status" value="1"/>
</dbReference>
<organism evidence="4 5">
    <name type="scientific">Erpetoichthys calabaricus</name>
    <name type="common">Rope fish</name>
    <name type="synonym">Calamoichthys calabaricus</name>
    <dbReference type="NCBI Taxonomy" id="27687"/>
    <lineage>
        <taxon>Eukaryota</taxon>
        <taxon>Metazoa</taxon>
        <taxon>Chordata</taxon>
        <taxon>Craniata</taxon>
        <taxon>Vertebrata</taxon>
        <taxon>Euteleostomi</taxon>
        <taxon>Actinopterygii</taxon>
        <taxon>Polypteriformes</taxon>
        <taxon>Polypteridae</taxon>
        <taxon>Erpetoichthys</taxon>
    </lineage>
</organism>
<proteinExistence type="predicted"/>
<reference evidence="4" key="1">
    <citation type="submission" date="2021-06" db="EMBL/GenBank/DDBJ databases">
        <authorList>
            <consortium name="Wellcome Sanger Institute Data Sharing"/>
        </authorList>
    </citation>
    <scope>NUCLEOTIDE SEQUENCE [LARGE SCALE GENOMIC DNA]</scope>
</reference>
<dbReference type="GO" id="GO:0005615">
    <property type="term" value="C:extracellular space"/>
    <property type="evidence" value="ECO:0007669"/>
    <property type="project" value="UniProtKB-KW"/>
</dbReference>
<dbReference type="InterPro" id="IPR001811">
    <property type="entry name" value="Chemokine_IL8-like_dom"/>
</dbReference>
<dbReference type="PANTHER" id="PTHR12015:SF165">
    <property type="entry name" value="CHEMOKINE (C-C MOTIF) LIGAND 34A, DUPLICATE 4-RELATED"/>
    <property type="match status" value="1"/>
</dbReference>
<evidence type="ECO:0000313" key="4">
    <source>
        <dbReference type="Ensembl" id="ENSECRP00000008598.1"/>
    </source>
</evidence>